<keyword evidence="3" id="KW-1185">Reference proteome</keyword>
<dbReference type="Proteomes" id="UP000321436">
    <property type="component" value="Unassembled WGS sequence"/>
</dbReference>
<accession>A0A512REU6</accession>
<proteinExistence type="predicted"/>
<feature type="domain" description="FAS1" evidence="1">
    <location>
        <begin position="560"/>
        <end position="726"/>
    </location>
</feature>
<protein>
    <recommendedName>
        <fullName evidence="1">FAS1 domain-containing protein</fullName>
    </recommendedName>
</protein>
<dbReference type="PROSITE" id="PS50213">
    <property type="entry name" value="FAS1"/>
    <property type="match status" value="2"/>
</dbReference>
<dbReference type="PANTHER" id="PTHR10900:SF77">
    <property type="entry name" value="FI19380P1"/>
    <property type="match status" value="1"/>
</dbReference>
<evidence type="ECO:0000259" key="1">
    <source>
        <dbReference type="PROSITE" id="PS50213"/>
    </source>
</evidence>
<dbReference type="EMBL" id="BKAU01000001">
    <property type="protein sequence ID" value="GEP94223.1"/>
    <property type="molecule type" value="Genomic_DNA"/>
</dbReference>
<dbReference type="PANTHER" id="PTHR10900">
    <property type="entry name" value="PERIOSTIN-RELATED"/>
    <property type="match status" value="1"/>
</dbReference>
<dbReference type="InterPro" id="IPR000782">
    <property type="entry name" value="FAS1_domain"/>
</dbReference>
<dbReference type="Pfam" id="PF02469">
    <property type="entry name" value="Fasciclin"/>
    <property type="match status" value="1"/>
</dbReference>
<dbReference type="InterPro" id="IPR036378">
    <property type="entry name" value="FAS1_dom_sf"/>
</dbReference>
<name>A0A512REU6_9BACT</name>
<evidence type="ECO:0000313" key="3">
    <source>
        <dbReference type="Proteomes" id="UP000321436"/>
    </source>
</evidence>
<dbReference type="SUPFAM" id="SSF82153">
    <property type="entry name" value="FAS1 domain"/>
    <property type="match status" value="3"/>
</dbReference>
<gene>
    <name evidence="2" type="ORF">CCY01nite_04830</name>
</gene>
<comment type="caution">
    <text evidence="2">The sequence shown here is derived from an EMBL/GenBank/DDBJ whole genome shotgun (WGS) entry which is preliminary data.</text>
</comment>
<reference evidence="2 3" key="1">
    <citation type="submission" date="2019-07" db="EMBL/GenBank/DDBJ databases">
        <title>Whole genome shotgun sequence of Chitinophaga cymbidii NBRC 109752.</title>
        <authorList>
            <person name="Hosoyama A."/>
            <person name="Uohara A."/>
            <person name="Ohji S."/>
            <person name="Ichikawa N."/>
        </authorList>
    </citation>
    <scope>NUCLEOTIDE SEQUENCE [LARGE SCALE GENOMIC DNA]</scope>
    <source>
        <strain evidence="2 3">NBRC 109752</strain>
    </source>
</reference>
<dbReference type="AlphaFoldDB" id="A0A512REU6"/>
<evidence type="ECO:0000313" key="2">
    <source>
        <dbReference type="EMBL" id="GEP94223.1"/>
    </source>
</evidence>
<organism evidence="2 3">
    <name type="scientific">Chitinophaga cymbidii</name>
    <dbReference type="NCBI Taxonomy" id="1096750"/>
    <lineage>
        <taxon>Bacteria</taxon>
        <taxon>Pseudomonadati</taxon>
        <taxon>Bacteroidota</taxon>
        <taxon>Chitinophagia</taxon>
        <taxon>Chitinophagales</taxon>
        <taxon>Chitinophagaceae</taxon>
        <taxon>Chitinophaga</taxon>
    </lineage>
</organism>
<dbReference type="Gene3D" id="2.30.180.10">
    <property type="entry name" value="FAS1 domain"/>
    <property type="match status" value="2"/>
</dbReference>
<dbReference type="InterPro" id="IPR050904">
    <property type="entry name" value="Adhesion/Biosynth-related"/>
</dbReference>
<feature type="domain" description="FAS1" evidence="1">
    <location>
        <begin position="29"/>
        <end position="229"/>
    </location>
</feature>
<sequence length="730" mass="81394">MVLSCLLVAAIGCKKKAWDEYYGRPDTLEPPIYQVLESKGNFSNILAAIDKAGYHKTLAAAGYWTFFAPHDSAFEVYFKEKGISGIDALDSSACQKIVTYCLVYNAFKRERIGDYQSTQGWVPNIAFKRRTASYTGVYDGQNSNGENIKVINSNRNNNGSVYYVEADNNNKYLPYFVDNFMTAKGLSATDYNYFYPATPYTGFNVVDAVVTEKDIPAENGVIHVINRVVTTLPGLDEYISTQPQYSEFKKLFDKYLLQYALNPAVSQRYPSPVYTKIFNASLAFSPNNENFLKQQDNDGQQNSYSMFVPTNDALLTYVNEVLLEHYTSLDEMPINIIYDFVNAHLWQTAVWPSKFATTFNFLGEEARFDPAADVVDKKILSNGIFYGTSKVQAANVFSSVYGRAYLDPRYSMMTSLLNQELKFQISNIRLKYSLLLISNDVLNAAGYFSDPLVDNNPAFQWRYTPPNGGAQLTGSSALVRLLRLLNLHVIPDLDVQSLSGSGVVKTYGGEFVRYENNQVFAAGNVDEGIMANNTDSKSALNGTAHYLDQVLTFSESTIGKHLEKIGTPDTSPFHYFWEYLRRSSIYTASSGDILNVAAGSFYTFFIPDNDAILAAVNDGLLPGTGTAPNKVPDFNPSSLADKELVSNFIYFHILNKKSVATDGQESGSFETLFRNANGDPTSVFVSNATPNAMKVTDMHARIVDVDPANSNYLSNRCMIHLISDYLKYVE</sequence>